<evidence type="ECO:0000313" key="2">
    <source>
        <dbReference type="EMBL" id="KAI3891023.1"/>
    </source>
</evidence>
<keyword evidence="3" id="KW-1185">Reference proteome</keyword>
<dbReference type="Proteomes" id="UP001202328">
    <property type="component" value="Unassembled WGS sequence"/>
</dbReference>
<sequence length="229" mass="25912">MGRTSSKRRARDIDDVENLNKAFEQVFTLDDNGSEGQISGRNNGVGIIGKEQTSSFCSRIDVSSRSERTSSTTKKRRNRRRKKLRERIMEQHVPSKNQQLTAYLVFLRRKLGLAALAPPPSKKLDINKQVSFVKIFHKKLESIDSSSTGADVMRRLGLPIPSTKHGSKMSVSCRDESEKYKEILAIEALNWLAVQPLQKKQRSLLIPDSEQTTAKLTSTLDTEFSRLHV</sequence>
<reference evidence="2" key="1">
    <citation type="submission" date="2022-04" db="EMBL/GenBank/DDBJ databases">
        <title>A functionally conserved STORR gene fusion in Papaver species that diverged 16.8 million years ago.</title>
        <authorList>
            <person name="Catania T."/>
        </authorList>
    </citation>
    <scope>NUCLEOTIDE SEQUENCE</scope>
    <source>
        <strain evidence="2">S-188037</strain>
    </source>
</reference>
<organism evidence="2 3">
    <name type="scientific">Papaver atlanticum</name>
    <dbReference type="NCBI Taxonomy" id="357466"/>
    <lineage>
        <taxon>Eukaryota</taxon>
        <taxon>Viridiplantae</taxon>
        <taxon>Streptophyta</taxon>
        <taxon>Embryophyta</taxon>
        <taxon>Tracheophyta</taxon>
        <taxon>Spermatophyta</taxon>
        <taxon>Magnoliopsida</taxon>
        <taxon>Ranunculales</taxon>
        <taxon>Papaveraceae</taxon>
        <taxon>Papaveroideae</taxon>
        <taxon>Papaver</taxon>
    </lineage>
</organism>
<evidence type="ECO:0000256" key="1">
    <source>
        <dbReference type="SAM" id="MobiDB-lite"/>
    </source>
</evidence>
<comment type="caution">
    <text evidence="2">The sequence shown here is derived from an EMBL/GenBank/DDBJ whole genome shotgun (WGS) entry which is preliminary data.</text>
</comment>
<proteinExistence type="predicted"/>
<protein>
    <submittedName>
        <fullName evidence="2">Uncharacterized protein</fullName>
    </submittedName>
</protein>
<feature type="compositionally biased region" description="Basic residues" evidence="1">
    <location>
        <begin position="73"/>
        <end position="83"/>
    </location>
</feature>
<feature type="region of interest" description="Disordered" evidence="1">
    <location>
        <begin position="58"/>
        <end position="83"/>
    </location>
</feature>
<dbReference type="EMBL" id="JAJJMB010012081">
    <property type="protein sequence ID" value="KAI3891023.1"/>
    <property type="molecule type" value="Genomic_DNA"/>
</dbReference>
<gene>
    <name evidence="2" type="ORF">MKW98_007328</name>
</gene>
<dbReference type="AlphaFoldDB" id="A0AAD4XBH2"/>
<evidence type="ECO:0000313" key="3">
    <source>
        <dbReference type="Proteomes" id="UP001202328"/>
    </source>
</evidence>
<accession>A0AAD4XBH2</accession>
<name>A0AAD4XBH2_9MAGN</name>